<dbReference type="AlphaFoldDB" id="A0A699UX44"/>
<feature type="non-terminal residue" evidence="2">
    <location>
        <position position="1"/>
    </location>
</feature>
<name>A0A699UX44_TANCI</name>
<accession>A0A699UX44</accession>
<sequence length="88" mass="9060">AEVIAPIADVIPPVHANSTGLPSSTTVDQDAPSPSKPHTTAETQSYAIPQDVEADNLDMEVAHTGNDPLFGVPIPEVISVQSSSTTSP</sequence>
<feature type="compositionally biased region" description="Polar residues" evidence="1">
    <location>
        <begin position="36"/>
        <end position="47"/>
    </location>
</feature>
<protein>
    <submittedName>
        <fullName evidence="2">Uncharacterized protein</fullName>
    </submittedName>
</protein>
<dbReference type="EMBL" id="BKCJ011377057">
    <property type="protein sequence ID" value="GFD27445.1"/>
    <property type="molecule type" value="Genomic_DNA"/>
</dbReference>
<evidence type="ECO:0000256" key="1">
    <source>
        <dbReference type="SAM" id="MobiDB-lite"/>
    </source>
</evidence>
<comment type="caution">
    <text evidence="2">The sequence shown here is derived from an EMBL/GenBank/DDBJ whole genome shotgun (WGS) entry which is preliminary data.</text>
</comment>
<gene>
    <name evidence="2" type="ORF">Tci_899414</name>
</gene>
<reference evidence="2" key="1">
    <citation type="journal article" date="2019" name="Sci. Rep.">
        <title>Draft genome of Tanacetum cinerariifolium, the natural source of mosquito coil.</title>
        <authorList>
            <person name="Yamashiro T."/>
            <person name="Shiraishi A."/>
            <person name="Satake H."/>
            <person name="Nakayama K."/>
        </authorList>
    </citation>
    <scope>NUCLEOTIDE SEQUENCE</scope>
</reference>
<feature type="region of interest" description="Disordered" evidence="1">
    <location>
        <begin position="13"/>
        <end position="47"/>
    </location>
</feature>
<feature type="compositionally biased region" description="Polar residues" evidence="1">
    <location>
        <begin position="16"/>
        <end position="28"/>
    </location>
</feature>
<proteinExistence type="predicted"/>
<organism evidence="2">
    <name type="scientific">Tanacetum cinerariifolium</name>
    <name type="common">Dalmatian daisy</name>
    <name type="synonym">Chrysanthemum cinerariifolium</name>
    <dbReference type="NCBI Taxonomy" id="118510"/>
    <lineage>
        <taxon>Eukaryota</taxon>
        <taxon>Viridiplantae</taxon>
        <taxon>Streptophyta</taxon>
        <taxon>Embryophyta</taxon>
        <taxon>Tracheophyta</taxon>
        <taxon>Spermatophyta</taxon>
        <taxon>Magnoliopsida</taxon>
        <taxon>eudicotyledons</taxon>
        <taxon>Gunneridae</taxon>
        <taxon>Pentapetalae</taxon>
        <taxon>asterids</taxon>
        <taxon>campanulids</taxon>
        <taxon>Asterales</taxon>
        <taxon>Asteraceae</taxon>
        <taxon>Asteroideae</taxon>
        <taxon>Anthemideae</taxon>
        <taxon>Anthemidinae</taxon>
        <taxon>Tanacetum</taxon>
    </lineage>
</organism>
<evidence type="ECO:0000313" key="2">
    <source>
        <dbReference type="EMBL" id="GFD27445.1"/>
    </source>
</evidence>